<dbReference type="EMBL" id="BSXS01008501">
    <property type="protein sequence ID" value="GME92712.1"/>
    <property type="molecule type" value="Genomic_DNA"/>
</dbReference>
<dbReference type="Proteomes" id="UP001165064">
    <property type="component" value="Unassembled WGS sequence"/>
</dbReference>
<evidence type="ECO:0000313" key="1">
    <source>
        <dbReference type="EMBL" id="GME92712.1"/>
    </source>
</evidence>
<evidence type="ECO:0000313" key="2">
    <source>
        <dbReference type="Proteomes" id="UP001165064"/>
    </source>
</evidence>
<sequence>MIHIPITPVIFSPKDNFNLLLNPNLSVGSLDCSKYGTFDSSKSSTWHNNGTSFSITYYDQSTANGTWGYDDVSINGATISNVNIAVCDSANSEMGVLGISYETLESTTTGGGSYMNLPMTMKSQGLISKLTYSIYMDGLSADTASVLFGAIDHGKYTGDLALMPIVNAYASTGYTKPTAIDVTISGLSLGSTKSKSKIQFASGAAAGLLDTGTYSLFAPQYVVDAIISIGGFSQSTYYITCDCSLGDDYYLSFDLQGFVVDIPFSKLFMDTGSDSTGTCYLGITAGDDDTFILGDMFLANVYTVGPEDNLVAMAQPNNGSSSENIEVISKSIPSASSW</sequence>
<reference evidence="1" key="1">
    <citation type="submission" date="2023-04" db="EMBL/GenBank/DDBJ databases">
        <title>Ambrosiozyma monospora NBRC 10751.</title>
        <authorList>
            <person name="Ichikawa N."/>
            <person name="Sato H."/>
            <person name="Tonouchi N."/>
        </authorList>
    </citation>
    <scope>NUCLEOTIDE SEQUENCE</scope>
    <source>
        <strain evidence="1">NBRC 10751</strain>
    </source>
</reference>
<proteinExistence type="predicted"/>
<protein>
    <submittedName>
        <fullName evidence="1">Unnamed protein product</fullName>
    </submittedName>
</protein>
<gene>
    <name evidence="1" type="ORF">Amon02_000914300</name>
</gene>
<comment type="caution">
    <text evidence="1">The sequence shown here is derived from an EMBL/GenBank/DDBJ whole genome shotgun (WGS) entry which is preliminary data.</text>
</comment>
<keyword evidence="2" id="KW-1185">Reference proteome</keyword>
<accession>A0ACB5TQN1</accession>
<name>A0ACB5TQN1_AMBMO</name>
<organism evidence="1 2">
    <name type="scientific">Ambrosiozyma monospora</name>
    <name type="common">Yeast</name>
    <name type="synonym">Endomycopsis monosporus</name>
    <dbReference type="NCBI Taxonomy" id="43982"/>
    <lineage>
        <taxon>Eukaryota</taxon>
        <taxon>Fungi</taxon>
        <taxon>Dikarya</taxon>
        <taxon>Ascomycota</taxon>
        <taxon>Saccharomycotina</taxon>
        <taxon>Pichiomycetes</taxon>
        <taxon>Pichiales</taxon>
        <taxon>Pichiaceae</taxon>
        <taxon>Ambrosiozyma</taxon>
    </lineage>
</organism>